<dbReference type="AlphaFoldDB" id="C8PTY9"/>
<evidence type="ECO:0000313" key="2">
    <source>
        <dbReference type="Proteomes" id="UP000004509"/>
    </source>
</evidence>
<dbReference type="eggNOG" id="ENOG5032TGG">
    <property type="taxonomic scope" value="Bacteria"/>
</dbReference>
<sequence length="55" mass="6322">MLLHGTSGIRADSFHVVSFIKIKDDKIISMDEYWGDDGAPPQWRLEKQLGTKIYN</sequence>
<dbReference type="Proteomes" id="UP000004509">
    <property type="component" value="Unassembled WGS sequence"/>
</dbReference>
<dbReference type="SUPFAM" id="SSF54427">
    <property type="entry name" value="NTF2-like"/>
    <property type="match status" value="1"/>
</dbReference>
<dbReference type="STRING" id="596324.TREVI0001_0232"/>
<accession>C8PTY9</accession>
<name>C8PTY9_9SPIR</name>
<dbReference type="Gene3D" id="3.10.450.50">
    <property type="match status" value="1"/>
</dbReference>
<dbReference type="InterPro" id="IPR032710">
    <property type="entry name" value="NTF2-like_dom_sf"/>
</dbReference>
<protein>
    <submittedName>
        <fullName evidence="1">Uncharacterized protein</fullName>
    </submittedName>
</protein>
<dbReference type="EMBL" id="ACYH01000073">
    <property type="protein sequence ID" value="EEV19128.1"/>
    <property type="molecule type" value="Genomic_DNA"/>
</dbReference>
<organism evidence="1 2">
    <name type="scientific">Treponema vincentii ATCC 35580</name>
    <dbReference type="NCBI Taxonomy" id="596324"/>
    <lineage>
        <taxon>Bacteria</taxon>
        <taxon>Pseudomonadati</taxon>
        <taxon>Spirochaetota</taxon>
        <taxon>Spirochaetia</taxon>
        <taxon>Spirochaetales</taxon>
        <taxon>Treponemataceae</taxon>
        <taxon>Treponema</taxon>
    </lineage>
</organism>
<proteinExistence type="predicted"/>
<gene>
    <name evidence="1" type="ORF">TREVI0001_0232</name>
</gene>
<reference evidence="1 2" key="1">
    <citation type="submission" date="2009-07" db="EMBL/GenBank/DDBJ databases">
        <authorList>
            <person name="Madupu R."/>
            <person name="Sebastian Y."/>
            <person name="Durkin A.S."/>
            <person name="Torralba M."/>
            <person name="Methe B."/>
            <person name="Sutton G.G."/>
            <person name="Strausberg R.L."/>
            <person name="Nelson K.E."/>
        </authorList>
    </citation>
    <scope>NUCLEOTIDE SEQUENCE [LARGE SCALE GENOMIC DNA]</scope>
    <source>
        <strain evidence="1 2">ATCC 35580</strain>
    </source>
</reference>
<evidence type="ECO:0000313" key="1">
    <source>
        <dbReference type="EMBL" id="EEV19128.1"/>
    </source>
</evidence>
<comment type="caution">
    <text evidence="1">The sequence shown here is derived from an EMBL/GenBank/DDBJ whole genome shotgun (WGS) entry which is preliminary data.</text>
</comment>